<evidence type="ECO:0000313" key="1">
    <source>
        <dbReference type="EMBL" id="CAB5222268.1"/>
    </source>
</evidence>
<gene>
    <name evidence="1" type="ORF">UFOVP361_68</name>
</gene>
<reference evidence="1" key="1">
    <citation type="submission" date="2020-05" db="EMBL/GenBank/DDBJ databases">
        <authorList>
            <person name="Chiriac C."/>
            <person name="Salcher M."/>
            <person name="Ghai R."/>
            <person name="Kavagutti S V."/>
        </authorList>
    </citation>
    <scope>NUCLEOTIDE SEQUENCE</scope>
</reference>
<proteinExistence type="predicted"/>
<accession>A0A6J7WZH7</accession>
<organism evidence="1">
    <name type="scientific">uncultured Caudovirales phage</name>
    <dbReference type="NCBI Taxonomy" id="2100421"/>
    <lineage>
        <taxon>Viruses</taxon>
        <taxon>Duplodnaviria</taxon>
        <taxon>Heunggongvirae</taxon>
        <taxon>Uroviricota</taxon>
        <taxon>Caudoviricetes</taxon>
        <taxon>Peduoviridae</taxon>
        <taxon>Maltschvirus</taxon>
        <taxon>Maltschvirus maltsch</taxon>
    </lineage>
</organism>
<name>A0A6J7WZH7_9CAUD</name>
<sequence>MMDTLTKRFFYLMLSIARGQSYANSMGFSFPSEDVGDAETVEILQRWALFINEGIFDEVVVATDWMLDLLEGNDKLVTPREELHPLFVSFGIALINMLLDVDNLAIVLQNPEDYYE</sequence>
<protein>
    <submittedName>
        <fullName evidence="1">Uncharacterized protein</fullName>
    </submittedName>
</protein>
<dbReference type="EMBL" id="LR798301">
    <property type="protein sequence ID" value="CAB5222268.1"/>
    <property type="molecule type" value="Genomic_DNA"/>
</dbReference>